<proteinExistence type="predicted"/>
<keyword evidence="1" id="KW-1133">Transmembrane helix</keyword>
<feature type="transmembrane region" description="Helical" evidence="1">
    <location>
        <begin position="378"/>
        <end position="403"/>
    </location>
</feature>
<gene>
    <name evidence="2" type="ORF">OE88DRAFT_1738601</name>
</gene>
<dbReference type="Proteomes" id="UP000305948">
    <property type="component" value="Unassembled WGS sequence"/>
</dbReference>
<feature type="transmembrane region" description="Helical" evidence="1">
    <location>
        <begin position="237"/>
        <end position="260"/>
    </location>
</feature>
<evidence type="ECO:0000256" key="1">
    <source>
        <dbReference type="SAM" id="Phobius"/>
    </source>
</evidence>
<feature type="transmembrane region" description="Helical" evidence="1">
    <location>
        <begin position="423"/>
        <end position="441"/>
    </location>
</feature>
<protein>
    <submittedName>
        <fullName evidence="2">Uncharacterized protein</fullName>
    </submittedName>
</protein>
<name>A0A5C3MQX8_9AGAM</name>
<feature type="transmembrane region" description="Helical" evidence="1">
    <location>
        <begin position="204"/>
        <end position="225"/>
    </location>
</feature>
<keyword evidence="1" id="KW-0812">Transmembrane</keyword>
<accession>A0A5C3MQX8</accession>
<feature type="transmembrane region" description="Helical" evidence="1">
    <location>
        <begin position="326"/>
        <end position="346"/>
    </location>
</feature>
<dbReference type="EMBL" id="ML213524">
    <property type="protein sequence ID" value="TFK47297.1"/>
    <property type="molecule type" value="Genomic_DNA"/>
</dbReference>
<sequence>MRFLPAPRAAFPFDPAALSRCQESSPFSSFEVALRNRYSPEANPLRPGHTRGSTLDSRFSYASSATLLGGGYDPHSRTSSYLEKGTYRPTYDEGSLAKVIAAFGLVLSFLIGAALLFVGVDLCINRNTAWVYGKAEGWRLLPLGSVPGEVLPLPLYLAVTLVTEATGFSHGTALKWQLLRERRLEFNANLRFITASGGWINGRIMNIILFLTLIATNSSTSFVFVPAPDQHAVLVSYLPFVILGTAIIIQAGLSTIAVVCSNIPTWSSSIIDVGPALLSQDIARRIPGRCMRGIDDGHPIDQAPIPPRSRQPTLWEISGWRESVRLIVVFPVVLAVLFLVGFAFMMHRLRGDWSVWTDMNKSMTMSGYGSGVLPATRLGWAFAVICVVQFPVTLALHVAELTVLMYRDEANWRSACKKGARSLNPIMSVVGSWASVLLLAMKPVCHWVSGTAVNFQVLSRPSSDSGLTAQSALTIRPAFVVVLAGLLFALALFVFFIAIRRPSGVQPATYGHPQTLVNLVDEWSPVMYWGHKYTGEICHAGTSPFKLPPVDPNYLYQ</sequence>
<evidence type="ECO:0000313" key="3">
    <source>
        <dbReference type="Proteomes" id="UP000305948"/>
    </source>
</evidence>
<keyword evidence="1" id="KW-0472">Membrane</keyword>
<keyword evidence="3" id="KW-1185">Reference proteome</keyword>
<evidence type="ECO:0000313" key="2">
    <source>
        <dbReference type="EMBL" id="TFK47297.1"/>
    </source>
</evidence>
<reference evidence="2 3" key="1">
    <citation type="journal article" date="2019" name="Nat. Ecol. Evol.">
        <title>Megaphylogeny resolves global patterns of mushroom evolution.</title>
        <authorList>
            <person name="Varga T."/>
            <person name="Krizsan K."/>
            <person name="Foldi C."/>
            <person name="Dima B."/>
            <person name="Sanchez-Garcia M."/>
            <person name="Sanchez-Ramirez S."/>
            <person name="Szollosi G.J."/>
            <person name="Szarkandi J.G."/>
            <person name="Papp V."/>
            <person name="Albert L."/>
            <person name="Andreopoulos W."/>
            <person name="Angelini C."/>
            <person name="Antonin V."/>
            <person name="Barry K.W."/>
            <person name="Bougher N.L."/>
            <person name="Buchanan P."/>
            <person name="Buyck B."/>
            <person name="Bense V."/>
            <person name="Catcheside P."/>
            <person name="Chovatia M."/>
            <person name="Cooper J."/>
            <person name="Damon W."/>
            <person name="Desjardin D."/>
            <person name="Finy P."/>
            <person name="Geml J."/>
            <person name="Haridas S."/>
            <person name="Hughes K."/>
            <person name="Justo A."/>
            <person name="Karasinski D."/>
            <person name="Kautmanova I."/>
            <person name="Kiss B."/>
            <person name="Kocsube S."/>
            <person name="Kotiranta H."/>
            <person name="LaButti K.M."/>
            <person name="Lechner B.E."/>
            <person name="Liimatainen K."/>
            <person name="Lipzen A."/>
            <person name="Lukacs Z."/>
            <person name="Mihaltcheva S."/>
            <person name="Morgado L.N."/>
            <person name="Niskanen T."/>
            <person name="Noordeloos M.E."/>
            <person name="Ohm R.A."/>
            <person name="Ortiz-Santana B."/>
            <person name="Ovrebo C."/>
            <person name="Racz N."/>
            <person name="Riley R."/>
            <person name="Savchenko A."/>
            <person name="Shiryaev A."/>
            <person name="Soop K."/>
            <person name="Spirin V."/>
            <person name="Szebenyi C."/>
            <person name="Tomsovsky M."/>
            <person name="Tulloss R.E."/>
            <person name="Uehling J."/>
            <person name="Grigoriev I.V."/>
            <person name="Vagvolgyi C."/>
            <person name="Papp T."/>
            <person name="Martin F.M."/>
            <person name="Miettinen O."/>
            <person name="Hibbett D.S."/>
            <person name="Nagy L.G."/>
        </authorList>
    </citation>
    <scope>NUCLEOTIDE SEQUENCE [LARGE SCALE GENOMIC DNA]</scope>
    <source>
        <strain evidence="2 3">OMC1185</strain>
    </source>
</reference>
<feature type="transmembrane region" description="Helical" evidence="1">
    <location>
        <begin position="478"/>
        <end position="499"/>
    </location>
</feature>
<dbReference type="OrthoDB" id="2688021at2759"/>
<feature type="transmembrane region" description="Helical" evidence="1">
    <location>
        <begin position="99"/>
        <end position="124"/>
    </location>
</feature>
<dbReference type="STRING" id="5364.A0A5C3MQX8"/>
<organism evidence="2 3">
    <name type="scientific">Heliocybe sulcata</name>
    <dbReference type="NCBI Taxonomy" id="5364"/>
    <lineage>
        <taxon>Eukaryota</taxon>
        <taxon>Fungi</taxon>
        <taxon>Dikarya</taxon>
        <taxon>Basidiomycota</taxon>
        <taxon>Agaricomycotina</taxon>
        <taxon>Agaricomycetes</taxon>
        <taxon>Gloeophyllales</taxon>
        <taxon>Gloeophyllaceae</taxon>
        <taxon>Heliocybe</taxon>
    </lineage>
</organism>
<dbReference type="AlphaFoldDB" id="A0A5C3MQX8"/>